<dbReference type="OrthoDB" id="1925334at2759"/>
<comment type="similarity">
    <text evidence="3">Belongs to the FMN-dependent alpha-hydroxy acid dehydrogenase family.</text>
</comment>
<dbReference type="KEGG" id="npa:UCRNP2_6904"/>
<feature type="domain" description="FMN hydroxy acid dehydrogenase" evidence="5">
    <location>
        <begin position="84"/>
        <end position="294"/>
    </location>
</feature>
<feature type="transmembrane region" description="Helical" evidence="4">
    <location>
        <begin position="395"/>
        <end position="418"/>
    </location>
</feature>
<dbReference type="PROSITE" id="PS00557">
    <property type="entry name" value="FMN_HYDROXY_ACID_DH_1"/>
    <property type="match status" value="1"/>
</dbReference>
<reference evidence="7" key="1">
    <citation type="journal article" date="2013" name="Genome Announc.">
        <title>Draft genome sequence of Neofusicoccum parvum isolate UCR-NP2, a fungal vascular pathogen associated with grapevine cankers.</title>
        <authorList>
            <person name="Blanco-Ulate B."/>
            <person name="Rolshausen P."/>
            <person name="Cantu D."/>
        </authorList>
    </citation>
    <scope>NUCLEOTIDE SEQUENCE [LARGE SCALE GENOMIC DNA]</scope>
    <source>
        <strain evidence="7">UCR-NP2</strain>
    </source>
</reference>
<dbReference type="Pfam" id="PF20684">
    <property type="entry name" value="Fung_rhodopsin"/>
    <property type="match status" value="1"/>
</dbReference>
<dbReference type="PANTHER" id="PTHR10578:SF149">
    <property type="entry name" value="2-HYDROXYACID OXIDASE 2"/>
    <property type="match status" value="1"/>
</dbReference>
<accession>R1EFT2</accession>
<dbReference type="InterPro" id="IPR008259">
    <property type="entry name" value="FMN_hydac_DH_AS"/>
</dbReference>
<organism evidence="6 7">
    <name type="scientific">Botryosphaeria parva (strain UCR-NP2)</name>
    <name type="common">Grapevine canker fungus</name>
    <name type="synonym">Neofusicoccum parvum</name>
    <dbReference type="NCBI Taxonomy" id="1287680"/>
    <lineage>
        <taxon>Eukaryota</taxon>
        <taxon>Fungi</taxon>
        <taxon>Dikarya</taxon>
        <taxon>Ascomycota</taxon>
        <taxon>Pezizomycotina</taxon>
        <taxon>Dothideomycetes</taxon>
        <taxon>Dothideomycetes incertae sedis</taxon>
        <taxon>Botryosphaeriales</taxon>
        <taxon>Botryosphaeriaceae</taxon>
        <taxon>Neofusicoccum</taxon>
    </lineage>
</organism>
<dbReference type="HOGENOM" id="CLU_540774_0_0_1"/>
<evidence type="ECO:0000313" key="6">
    <source>
        <dbReference type="EMBL" id="EOD46367.1"/>
    </source>
</evidence>
<evidence type="ECO:0000256" key="1">
    <source>
        <dbReference type="ARBA" id="ARBA00001917"/>
    </source>
</evidence>
<proteinExistence type="inferred from homology"/>
<feature type="transmembrane region" description="Helical" evidence="4">
    <location>
        <begin position="346"/>
        <end position="366"/>
    </location>
</feature>
<sequence>MYIDSATITRFPANFFNDGAMDMITLHDNEAAFNRYKILPRVLVDVSSIDTSTTIFGQRVAFPLGFAPAANHKLAHPDGEAATARAGYKAVFLTADCPVLGLRLNEHRNKFALPDGLTYPNLTDKVDQPFKLADGDPGMSYDSTVTWEDVIPWLRSQTKMEIWVKGVYTVDDVLLAIRHGVDGVIVSNHGGRQLDGVPATLDALRVCAPAAVGRIQIGIDGGIRRGTDIFKALALGATHCFVGRVPIWGLAHDGQEGVELALKILMAEFRIAMGLAGSHIVAPFCADLSKVLYYQNSQIPNGDVTEALRFWYLATLLHVLSSCTARIAIGLASISRKAFPSRRRLVTTNLSISTAVGILFFFLLLFQCRPISAFWSRNRADVPASCYTTSLTQPWYAFLTTSMAADAILASFAIASLIKRTTRWWVRGVTLIFNLIAFGAVLSSAMQIAHVPSLADHADLTWSAAPFAIFSLLGPSFAVLGANLTKIGPLVYTSPGRFQAINLT</sequence>
<dbReference type="InterPro" id="IPR013785">
    <property type="entry name" value="Aldolase_TIM"/>
</dbReference>
<dbReference type="GO" id="GO:0016491">
    <property type="term" value="F:oxidoreductase activity"/>
    <property type="evidence" value="ECO:0007669"/>
    <property type="project" value="UniProtKB-KW"/>
</dbReference>
<dbReference type="PANTHER" id="PTHR10578">
    <property type="entry name" value="S -2-HYDROXY-ACID OXIDASE-RELATED"/>
    <property type="match status" value="1"/>
</dbReference>
<dbReference type="CDD" id="cd02809">
    <property type="entry name" value="alpha_hydroxyacid_oxid_FMN"/>
    <property type="match status" value="1"/>
</dbReference>
<dbReference type="Proteomes" id="UP000013521">
    <property type="component" value="Unassembled WGS sequence"/>
</dbReference>
<protein>
    <submittedName>
        <fullName evidence="6">Putative fmn-dependent dehydrogenase family protein</fullName>
    </submittedName>
</protein>
<dbReference type="AlphaFoldDB" id="R1EFT2"/>
<dbReference type="eggNOG" id="KOG0538">
    <property type="taxonomic scope" value="Eukaryota"/>
</dbReference>
<keyword evidence="4" id="KW-1133">Transmembrane helix</keyword>
<dbReference type="EMBL" id="KB916464">
    <property type="protein sequence ID" value="EOD46367.1"/>
    <property type="molecule type" value="Genomic_DNA"/>
</dbReference>
<dbReference type="STRING" id="1287680.R1EFT2"/>
<name>R1EFT2_BOTPV</name>
<keyword evidence="4" id="KW-0812">Transmembrane</keyword>
<dbReference type="SUPFAM" id="SSF51395">
    <property type="entry name" value="FMN-linked oxidoreductases"/>
    <property type="match status" value="1"/>
</dbReference>
<feature type="transmembrane region" description="Helical" evidence="4">
    <location>
        <begin position="310"/>
        <end position="334"/>
    </location>
</feature>
<feature type="transmembrane region" description="Helical" evidence="4">
    <location>
        <begin position="425"/>
        <end position="448"/>
    </location>
</feature>
<gene>
    <name evidence="6" type="ORF">UCRNP2_6904</name>
</gene>
<keyword evidence="2" id="KW-0560">Oxidoreductase</keyword>
<feature type="transmembrane region" description="Helical" evidence="4">
    <location>
        <begin position="460"/>
        <end position="480"/>
    </location>
</feature>
<dbReference type="InterPro" id="IPR049326">
    <property type="entry name" value="Rhodopsin_dom_fungi"/>
</dbReference>
<dbReference type="GO" id="GO:0010181">
    <property type="term" value="F:FMN binding"/>
    <property type="evidence" value="ECO:0007669"/>
    <property type="project" value="InterPro"/>
</dbReference>
<evidence type="ECO:0000313" key="7">
    <source>
        <dbReference type="Proteomes" id="UP000013521"/>
    </source>
</evidence>
<evidence type="ECO:0000256" key="2">
    <source>
        <dbReference type="ARBA" id="ARBA00023002"/>
    </source>
</evidence>
<dbReference type="Pfam" id="PF01070">
    <property type="entry name" value="FMN_dh"/>
    <property type="match status" value="1"/>
</dbReference>
<dbReference type="PROSITE" id="PS51349">
    <property type="entry name" value="FMN_HYDROXY_ACID_DH_2"/>
    <property type="match status" value="1"/>
</dbReference>
<dbReference type="InterPro" id="IPR012133">
    <property type="entry name" value="Alpha-hydoxy_acid_DH_FMN"/>
</dbReference>
<dbReference type="InterPro" id="IPR000262">
    <property type="entry name" value="FMN-dep_DH"/>
</dbReference>
<evidence type="ECO:0000256" key="4">
    <source>
        <dbReference type="SAM" id="Phobius"/>
    </source>
</evidence>
<keyword evidence="4" id="KW-0472">Membrane</keyword>
<evidence type="ECO:0000256" key="3">
    <source>
        <dbReference type="ARBA" id="ARBA00024042"/>
    </source>
</evidence>
<dbReference type="Gene3D" id="3.20.20.70">
    <property type="entry name" value="Aldolase class I"/>
    <property type="match status" value="2"/>
</dbReference>
<dbReference type="InterPro" id="IPR037396">
    <property type="entry name" value="FMN_HAD"/>
</dbReference>
<comment type="cofactor">
    <cofactor evidence="1">
        <name>FMN</name>
        <dbReference type="ChEBI" id="CHEBI:58210"/>
    </cofactor>
</comment>
<evidence type="ECO:0000259" key="5">
    <source>
        <dbReference type="PROSITE" id="PS51349"/>
    </source>
</evidence>